<feature type="signal peptide" evidence="4">
    <location>
        <begin position="1"/>
        <end position="22"/>
    </location>
</feature>
<reference evidence="6" key="2">
    <citation type="submission" date="2022-10" db="EMBL/GenBank/DDBJ databases">
        <authorList>
            <person name="Trinh H.N."/>
        </authorList>
    </citation>
    <scope>NUCLEOTIDE SEQUENCE</scope>
    <source>
        <strain evidence="6">RN2-1</strain>
    </source>
</reference>
<evidence type="ECO:0000313" key="6">
    <source>
        <dbReference type="EMBL" id="MCW3475579.1"/>
    </source>
</evidence>
<dbReference type="InterPro" id="IPR030678">
    <property type="entry name" value="Peptide/Ni-bd"/>
</dbReference>
<dbReference type="Proteomes" id="UP001165679">
    <property type="component" value="Unassembled WGS sequence"/>
</dbReference>
<dbReference type="Gene3D" id="3.40.190.10">
    <property type="entry name" value="Periplasmic binding protein-like II"/>
    <property type="match status" value="1"/>
</dbReference>
<dbReference type="PIRSF" id="PIRSF002741">
    <property type="entry name" value="MppA"/>
    <property type="match status" value="1"/>
</dbReference>
<keyword evidence="3 4" id="KW-0732">Signal</keyword>
<dbReference type="InterPro" id="IPR000914">
    <property type="entry name" value="SBP_5_dom"/>
</dbReference>
<evidence type="ECO:0000256" key="2">
    <source>
        <dbReference type="ARBA" id="ARBA00005695"/>
    </source>
</evidence>
<name>A0AA42CEQ4_9PROT</name>
<keyword evidence="7" id="KW-1185">Reference proteome</keyword>
<evidence type="ECO:0000256" key="3">
    <source>
        <dbReference type="ARBA" id="ARBA00022729"/>
    </source>
</evidence>
<dbReference type="PANTHER" id="PTHR30290">
    <property type="entry name" value="PERIPLASMIC BINDING COMPONENT OF ABC TRANSPORTER"/>
    <property type="match status" value="1"/>
</dbReference>
<dbReference type="Gene3D" id="3.90.76.10">
    <property type="entry name" value="Dipeptide-binding Protein, Domain 1"/>
    <property type="match status" value="1"/>
</dbReference>
<protein>
    <submittedName>
        <fullName evidence="6">ABC transporter substrate-binding protein</fullName>
    </submittedName>
</protein>
<dbReference type="InterPro" id="IPR039424">
    <property type="entry name" value="SBP_5"/>
</dbReference>
<feature type="domain" description="Solute-binding protein family 5" evidence="5">
    <location>
        <begin position="67"/>
        <end position="421"/>
    </location>
</feature>
<feature type="chain" id="PRO_5041299278" evidence="4">
    <location>
        <begin position="23"/>
        <end position="502"/>
    </location>
</feature>
<evidence type="ECO:0000256" key="4">
    <source>
        <dbReference type="SAM" id="SignalP"/>
    </source>
</evidence>
<evidence type="ECO:0000259" key="5">
    <source>
        <dbReference type="Pfam" id="PF00496"/>
    </source>
</evidence>
<evidence type="ECO:0000256" key="1">
    <source>
        <dbReference type="ARBA" id="ARBA00004418"/>
    </source>
</evidence>
<organism evidence="6 7">
    <name type="scientific">Limobrevibacterium gyesilva</name>
    <dbReference type="NCBI Taxonomy" id="2991712"/>
    <lineage>
        <taxon>Bacteria</taxon>
        <taxon>Pseudomonadati</taxon>
        <taxon>Pseudomonadota</taxon>
        <taxon>Alphaproteobacteria</taxon>
        <taxon>Acetobacterales</taxon>
        <taxon>Acetobacteraceae</taxon>
        <taxon>Limobrevibacterium</taxon>
    </lineage>
</organism>
<evidence type="ECO:0000313" key="7">
    <source>
        <dbReference type="Proteomes" id="UP001165679"/>
    </source>
</evidence>
<sequence>MRLLKAAMLGLSVLTAAGAAQAAGTLRIGLQDDPDRLDPALGGTFAGRIVFASLCDKLVDLTAKLDFAPQLATAWSWSADGRALTMTLRQGVTFHDGEPMTAEAVRDNLERYRSAPESVRKAELKAVSAIEVVDAQTVRLVLSQPFAPLIAVLSDRAGMMVSPKAVARLGKDFFTAPVCSGPFRFTERVAQDRIVLDRFPGYWNAGAIHLDRVVFRPIADTTVRLVNLQAGQLDMLEELAPSDAGKVKADAKLRLAAVTGLGYAAINFNVGHGPRADTPIGRDPRIRAALEAAIDRDVINKVVMDGLFVPDNQTELPDSRYFNPKVPVPPRDLARAKALLKEAGVEHPSFEFKVANTPRDVQVVEVIQAMAAEAGFDIKVSAGEVNANIEAMNRGDYQAHLNTWSGRSDPDFNISIFIACDGFQNWGKYCNPKLQEVLERGRAVTDPAQRQALYHQAVEIYAQDRAILYLYHPTWLFAHSAALQGFVTVPDGIIRPQGLRLE</sequence>
<dbReference type="CDD" id="cd08511">
    <property type="entry name" value="PBP2_NikA_DppA_OppA_like_5"/>
    <property type="match status" value="1"/>
</dbReference>
<dbReference type="AlphaFoldDB" id="A0AA42CEQ4"/>
<accession>A0AA42CEQ4</accession>
<dbReference type="Gene3D" id="3.10.105.10">
    <property type="entry name" value="Dipeptide-binding Protein, Domain 3"/>
    <property type="match status" value="1"/>
</dbReference>
<comment type="similarity">
    <text evidence="2">Belongs to the bacterial solute-binding protein 5 family.</text>
</comment>
<dbReference type="RefSeq" id="WP_264714294.1">
    <property type="nucleotide sequence ID" value="NZ_JAPDNT010000009.1"/>
</dbReference>
<dbReference type="GO" id="GO:0043190">
    <property type="term" value="C:ATP-binding cassette (ABC) transporter complex"/>
    <property type="evidence" value="ECO:0007669"/>
    <property type="project" value="InterPro"/>
</dbReference>
<reference evidence="6" key="1">
    <citation type="submission" date="2022-09" db="EMBL/GenBank/DDBJ databases">
        <title>Rhodovastum sp. nov. RN2-1 isolated from soil in Seongnam, South Korea.</title>
        <authorList>
            <person name="Le N.T."/>
        </authorList>
    </citation>
    <scope>NUCLEOTIDE SEQUENCE</scope>
    <source>
        <strain evidence="6">RN2-1</strain>
    </source>
</reference>
<dbReference type="GO" id="GO:1904680">
    <property type="term" value="F:peptide transmembrane transporter activity"/>
    <property type="evidence" value="ECO:0007669"/>
    <property type="project" value="TreeGrafter"/>
</dbReference>
<dbReference type="Pfam" id="PF00496">
    <property type="entry name" value="SBP_bac_5"/>
    <property type="match status" value="1"/>
</dbReference>
<dbReference type="GO" id="GO:0030288">
    <property type="term" value="C:outer membrane-bounded periplasmic space"/>
    <property type="evidence" value="ECO:0007669"/>
    <property type="project" value="UniProtKB-ARBA"/>
</dbReference>
<proteinExistence type="inferred from homology"/>
<gene>
    <name evidence="6" type="ORF">OL599_13425</name>
</gene>
<dbReference type="SUPFAM" id="SSF53850">
    <property type="entry name" value="Periplasmic binding protein-like II"/>
    <property type="match status" value="1"/>
</dbReference>
<dbReference type="EMBL" id="JAPDNT010000009">
    <property type="protein sequence ID" value="MCW3475579.1"/>
    <property type="molecule type" value="Genomic_DNA"/>
</dbReference>
<dbReference type="GO" id="GO:0015833">
    <property type="term" value="P:peptide transport"/>
    <property type="evidence" value="ECO:0007669"/>
    <property type="project" value="TreeGrafter"/>
</dbReference>
<comment type="caution">
    <text evidence="6">The sequence shown here is derived from an EMBL/GenBank/DDBJ whole genome shotgun (WGS) entry which is preliminary data.</text>
</comment>
<dbReference type="PANTHER" id="PTHR30290:SF38">
    <property type="entry name" value="D,D-DIPEPTIDE-BINDING PERIPLASMIC PROTEIN DDPA-RELATED"/>
    <property type="match status" value="1"/>
</dbReference>
<comment type="subcellular location">
    <subcellularLocation>
        <location evidence="1">Periplasm</location>
    </subcellularLocation>
</comment>